<dbReference type="EMBL" id="MAOI01000123">
    <property type="protein sequence ID" value="OJD73624.1"/>
    <property type="molecule type" value="Genomic_DNA"/>
</dbReference>
<name>A0A1J9U4D0_9BACI</name>
<gene>
    <name evidence="3" type="ORF">BAU28_05655</name>
</gene>
<dbReference type="InterPro" id="IPR029069">
    <property type="entry name" value="HotDog_dom_sf"/>
</dbReference>
<sequence length="138" mass="15116">MTIYSPGQQATCSKTITETDFVLFAGLSGDFNPIHIDHEYAKKTRFNQRIAHGLLTSSLLSQLLGVHLPGKGSVYMEQTIKFTAPVFIGDTITATATVQEFFKEKRILKLVTECHNQNGELVLTGVATMMVPKEGGVV</sequence>
<dbReference type="CDD" id="cd03449">
    <property type="entry name" value="R_hydratase"/>
    <property type="match status" value="1"/>
</dbReference>
<dbReference type="InterPro" id="IPR002539">
    <property type="entry name" value="MaoC-like_dom"/>
</dbReference>
<dbReference type="FunFam" id="3.10.129.10:FF:000042">
    <property type="entry name" value="MaoC domain protein dehydratase"/>
    <property type="match status" value="1"/>
</dbReference>
<feature type="domain" description="MaoC-like" evidence="2">
    <location>
        <begin position="13"/>
        <end position="102"/>
    </location>
</feature>
<accession>A0A1J9U4D0</accession>
<dbReference type="InterPro" id="IPR050965">
    <property type="entry name" value="UPF0336/Enoyl-CoA_hydratase"/>
</dbReference>
<dbReference type="GO" id="GO:0006633">
    <property type="term" value="P:fatty acid biosynthetic process"/>
    <property type="evidence" value="ECO:0007669"/>
    <property type="project" value="TreeGrafter"/>
</dbReference>
<dbReference type="PANTHER" id="PTHR43437">
    <property type="entry name" value="HYDROXYACYL-THIOESTER DEHYDRATASE TYPE 2, MITOCHONDRIAL-RELATED"/>
    <property type="match status" value="1"/>
</dbReference>
<dbReference type="AlphaFoldDB" id="A0A1J9U4D0"/>
<dbReference type="Proteomes" id="UP000182788">
    <property type="component" value="Unassembled WGS sequence"/>
</dbReference>
<dbReference type="Pfam" id="PF01575">
    <property type="entry name" value="MaoC_dehydratas"/>
    <property type="match status" value="1"/>
</dbReference>
<evidence type="ECO:0000259" key="2">
    <source>
        <dbReference type="Pfam" id="PF01575"/>
    </source>
</evidence>
<dbReference type="GeneID" id="87594641"/>
<dbReference type="GO" id="GO:0019171">
    <property type="term" value="F:(3R)-hydroxyacyl-[acyl-carrier-protein] dehydratase activity"/>
    <property type="evidence" value="ECO:0007669"/>
    <property type="project" value="TreeGrafter"/>
</dbReference>
<dbReference type="RefSeq" id="WP_025150023.1">
    <property type="nucleotide sequence ID" value="NZ_CBCSHB010000001.1"/>
</dbReference>
<comment type="caution">
    <text evidence="3">The sequence shown here is derived from an EMBL/GenBank/DDBJ whole genome shotgun (WGS) entry which is preliminary data.</text>
</comment>
<reference evidence="3 4" key="1">
    <citation type="submission" date="2016-06" db="EMBL/GenBank/DDBJ databases">
        <title>First insights into the genetic diversity and population structure of in the Bacillus cereus group bacteria from diverse marine environments.</title>
        <authorList>
            <person name="Liu Y."/>
            <person name="Lai Q."/>
            <person name="Shao Z."/>
        </authorList>
    </citation>
    <scope>NUCLEOTIDE SEQUENCE [LARGE SCALE GENOMIC DNA]</scope>
    <source>
        <strain evidence="3 4">NH24A2</strain>
    </source>
</reference>
<evidence type="ECO:0000313" key="3">
    <source>
        <dbReference type="EMBL" id="OJD73624.1"/>
    </source>
</evidence>
<dbReference type="PANTHER" id="PTHR43437:SF3">
    <property type="entry name" value="HYDROXYACYL-THIOESTER DEHYDRATASE TYPE 2, MITOCHONDRIAL"/>
    <property type="match status" value="1"/>
</dbReference>
<organism evidence="3 4">
    <name type="scientific">Bacillus paramycoides</name>
    <dbReference type="NCBI Taxonomy" id="2026194"/>
    <lineage>
        <taxon>Bacteria</taxon>
        <taxon>Bacillati</taxon>
        <taxon>Bacillota</taxon>
        <taxon>Bacilli</taxon>
        <taxon>Bacillales</taxon>
        <taxon>Bacillaceae</taxon>
        <taxon>Bacillus</taxon>
        <taxon>Bacillus cereus group</taxon>
    </lineage>
</organism>
<evidence type="ECO:0000313" key="4">
    <source>
        <dbReference type="Proteomes" id="UP000182788"/>
    </source>
</evidence>
<dbReference type="SUPFAM" id="SSF54637">
    <property type="entry name" value="Thioesterase/thiol ester dehydrase-isomerase"/>
    <property type="match status" value="1"/>
</dbReference>
<evidence type="ECO:0000256" key="1">
    <source>
        <dbReference type="ARBA" id="ARBA00023239"/>
    </source>
</evidence>
<proteinExistence type="predicted"/>
<protein>
    <submittedName>
        <fullName evidence="3">Enoyl-CoA hydratase</fullName>
    </submittedName>
</protein>
<dbReference type="Gene3D" id="3.10.129.10">
    <property type="entry name" value="Hotdog Thioesterase"/>
    <property type="match status" value="1"/>
</dbReference>
<keyword evidence="1" id="KW-0456">Lyase</keyword>